<name>C0QUU7_PERMH</name>
<dbReference type="RefSeq" id="WP_012675145.1">
    <property type="nucleotide sequence ID" value="NC_012439.1"/>
</dbReference>
<evidence type="ECO:0000313" key="1">
    <source>
        <dbReference type="EMBL" id="ACO04957.1"/>
    </source>
</evidence>
<dbReference type="PaxDb" id="123214-PERMA_A0018"/>
<accession>C0QUU7</accession>
<protein>
    <submittedName>
        <fullName evidence="1">Putative IQ calmodulin-binding motif family protein</fullName>
    </submittedName>
</protein>
<gene>
    <name evidence="1" type="ordered locus">PERMA_A0018</name>
</gene>
<organism evidence="1 2">
    <name type="scientific">Persephonella marina (strain DSM 14350 / EX-H1)</name>
    <dbReference type="NCBI Taxonomy" id="123214"/>
    <lineage>
        <taxon>Bacteria</taxon>
        <taxon>Pseudomonadati</taxon>
        <taxon>Aquificota</taxon>
        <taxon>Aquificia</taxon>
        <taxon>Aquificales</taxon>
        <taxon>Hydrogenothermaceae</taxon>
        <taxon>Persephonella</taxon>
    </lineage>
</organism>
<dbReference type="Proteomes" id="UP000001366">
    <property type="component" value="Plasmid unnamed"/>
</dbReference>
<dbReference type="KEGG" id="pmx:PERMA_A0018"/>
<sequence length="104" mass="12686">MEKIDLKKAIVPNWLEKEEIEEHFGIKLTDEEFEELKTAVEEKLTDDFSFYLHQEVEKWIEENMAEPDPEVEYDRQLAQQELYDMDKDAFDPSWQDYDFEYDIP</sequence>
<dbReference type="HOGENOM" id="CLU_2247493_0_0_0"/>
<reference evidence="1 2" key="1">
    <citation type="journal article" date="2009" name="J. Bacteriol.">
        <title>Complete and draft genome sequences of six members of the Aquificales.</title>
        <authorList>
            <person name="Reysenbach A.L."/>
            <person name="Hamamura N."/>
            <person name="Podar M."/>
            <person name="Griffiths E."/>
            <person name="Ferreira S."/>
            <person name="Hochstein R."/>
            <person name="Heidelberg J."/>
            <person name="Johnson J."/>
            <person name="Mead D."/>
            <person name="Pohorille A."/>
            <person name="Sarmiento M."/>
            <person name="Schweighofer K."/>
            <person name="Seshadri R."/>
            <person name="Voytek M.A."/>
        </authorList>
    </citation>
    <scope>NUCLEOTIDE SEQUENCE [LARGE SCALE GENOMIC DNA]</scope>
    <source>
        <strain evidence="2">DSM 14350 / EX-H1</strain>
        <plasmid evidence="2">pPERMA01</plasmid>
    </source>
</reference>
<keyword evidence="2" id="KW-1185">Reference proteome</keyword>
<proteinExistence type="predicted"/>
<geneLocation type="plasmid" evidence="2">
    <name>pPERMA01</name>
</geneLocation>
<keyword evidence="1" id="KW-0614">Plasmid</keyword>
<dbReference type="EMBL" id="CP001231">
    <property type="protein sequence ID" value="ACO04957.1"/>
    <property type="molecule type" value="Genomic_DNA"/>
</dbReference>
<dbReference type="AlphaFoldDB" id="C0QUU7"/>
<evidence type="ECO:0000313" key="2">
    <source>
        <dbReference type="Proteomes" id="UP000001366"/>
    </source>
</evidence>